<dbReference type="EMBL" id="JABBKX010000001">
    <property type="protein sequence ID" value="NMJ40131.1"/>
    <property type="molecule type" value="Genomic_DNA"/>
</dbReference>
<evidence type="ECO:0000313" key="3">
    <source>
        <dbReference type="Proteomes" id="UP000548582"/>
    </source>
</evidence>
<organism evidence="2 3">
    <name type="scientific">Neoroseomonas marina</name>
    <dbReference type="NCBI Taxonomy" id="1232220"/>
    <lineage>
        <taxon>Bacteria</taxon>
        <taxon>Pseudomonadati</taxon>
        <taxon>Pseudomonadota</taxon>
        <taxon>Alphaproteobacteria</taxon>
        <taxon>Acetobacterales</taxon>
        <taxon>Acetobacteraceae</taxon>
        <taxon>Neoroseomonas</taxon>
    </lineage>
</organism>
<dbReference type="InterPro" id="IPR036278">
    <property type="entry name" value="Sialidase_sf"/>
</dbReference>
<keyword evidence="3" id="KW-1185">Reference proteome</keyword>
<sequence>MNVIAKPPVLAPVAGDAGRWECFIPTPCVQNHAAFLHVLPGGDLGCVWFGGTQEGVPDISVHFSRLAPGADRWSDPVRLSDDPTRSEQNPLLFTAPDGALWLLWTAQVSGHQDTAIVRRRISHDGGATWGPIGTLLDRPGLFIRQPIIVTPKGEWLLPAWLCPTPPAGAWRGDDDTALVMVSRDEGKTWTAHDVPGSTGCVHMDILPLQDGTMLAVYRSRWADFVYASRSTDGINWSAPEPTELPNNNSSVQATVLANGHVAIAYNHSSAADATGRRLSLYDDIGGELPAEAPAGARSAFWGAPRAPMTIAISEDGGRTWPHRRDVEVGDGYCLTNNSKDQLNREFSYPSILQTPDGALHLAFTYWRQAIKYVRVSEAWVKGTSA</sequence>
<name>A0A848E6U2_9PROT</name>
<dbReference type="PANTHER" id="PTHR43752:SF2">
    <property type="entry name" value="BNR_ASP-BOX REPEAT FAMILY PROTEIN"/>
    <property type="match status" value="1"/>
</dbReference>
<reference evidence="2 3" key="1">
    <citation type="submission" date="2020-03" db="EMBL/GenBank/DDBJ databases">
        <authorList>
            <person name="Sun Q."/>
        </authorList>
    </citation>
    <scope>NUCLEOTIDE SEQUENCE [LARGE SCALE GENOMIC DNA]</scope>
    <source>
        <strain evidence="2 3">JC162</strain>
    </source>
</reference>
<dbReference type="InterPro" id="IPR011040">
    <property type="entry name" value="Sialidase"/>
</dbReference>
<dbReference type="CDD" id="cd15482">
    <property type="entry name" value="Sialidase_non-viral"/>
    <property type="match status" value="1"/>
</dbReference>
<dbReference type="RefSeq" id="WP_170052414.1">
    <property type="nucleotide sequence ID" value="NZ_JABBKX010000001.1"/>
</dbReference>
<feature type="domain" description="Sialidase" evidence="1">
    <location>
        <begin position="42"/>
        <end position="361"/>
    </location>
</feature>
<gene>
    <name evidence="2" type="ORF">GWK16_02675</name>
</gene>
<comment type="caution">
    <text evidence="2">The sequence shown here is derived from an EMBL/GenBank/DDBJ whole genome shotgun (WGS) entry which is preliminary data.</text>
</comment>
<dbReference type="Gene3D" id="2.120.10.10">
    <property type="match status" value="1"/>
</dbReference>
<dbReference type="AlphaFoldDB" id="A0A848E6U2"/>
<dbReference type="Proteomes" id="UP000548582">
    <property type="component" value="Unassembled WGS sequence"/>
</dbReference>
<evidence type="ECO:0000313" key="2">
    <source>
        <dbReference type="EMBL" id="NMJ40131.1"/>
    </source>
</evidence>
<dbReference type="GO" id="GO:0016787">
    <property type="term" value="F:hydrolase activity"/>
    <property type="evidence" value="ECO:0007669"/>
    <property type="project" value="UniProtKB-KW"/>
</dbReference>
<keyword evidence="2" id="KW-0378">Hydrolase</keyword>
<dbReference type="SUPFAM" id="SSF50939">
    <property type="entry name" value="Sialidases"/>
    <property type="match status" value="1"/>
</dbReference>
<protein>
    <submittedName>
        <fullName evidence="2">Glycosyl hydrolase</fullName>
    </submittedName>
</protein>
<dbReference type="PANTHER" id="PTHR43752">
    <property type="entry name" value="BNR/ASP-BOX REPEAT FAMILY PROTEIN"/>
    <property type="match status" value="1"/>
</dbReference>
<proteinExistence type="predicted"/>
<dbReference type="Pfam" id="PF13088">
    <property type="entry name" value="BNR_2"/>
    <property type="match status" value="1"/>
</dbReference>
<accession>A0A848E6U2</accession>
<evidence type="ECO:0000259" key="1">
    <source>
        <dbReference type="Pfam" id="PF13088"/>
    </source>
</evidence>